<evidence type="ECO:0000256" key="1">
    <source>
        <dbReference type="SAM" id="MobiDB-lite"/>
    </source>
</evidence>
<reference evidence="3" key="1">
    <citation type="submission" date="2017-10" db="EMBL/GenBank/DDBJ databases">
        <title>Rapid genome shrinkage in a self-fertile nematode reveals novel sperm competition proteins.</title>
        <authorList>
            <person name="Yin D."/>
            <person name="Schwarz E.M."/>
            <person name="Thomas C.G."/>
            <person name="Felde R.L."/>
            <person name="Korf I.F."/>
            <person name="Cutter A.D."/>
            <person name="Schartner C.M."/>
            <person name="Ralston E.J."/>
            <person name="Meyer B.J."/>
            <person name="Haag E.S."/>
        </authorList>
    </citation>
    <scope>NUCLEOTIDE SEQUENCE [LARGE SCALE GENOMIC DNA]</scope>
    <source>
        <strain evidence="3">JU1422</strain>
    </source>
</reference>
<dbReference type="Proteomes" id="UP000230233">
    <property type="component" value="Chromosome IV"/>
</dbReference>
<protein>
    <submittedName>
        <fullName evidence="2">Uncharacterized protein</fullName>
    </submittedName>
</protein>
<evidence type="ECO:0000313" key="2">
    <source>
        <dbReference type="EMBL" id="PIC36271.1"/>
    </source>
</evidence>
<comment type="caution">
    <text evidence="2">The sequence shown here is derived from an EMBL/GenBank/DDBJ whole genome shotgun (WGS) entry which is preliminary data.</text>
</comment>
<dbReference type="AlphaFoldDB" id="A0A2G5UAA0"/>
<accession>A0A2G5UAA0</accession>
<evidence type="ECO:0000313" key="3">
    <source>
        <dbReference type="Proteomes" id="UP000230233"/>
    </source>
</evidence>
<name>A0A2G5UAA0_9PELO</name>
<feature type="region of interest" description="Disordered" evidence="1">
    <location>
        <begin position="60"/>
        <end position="85"/>
    </location>
</feature>
<gene>
    <name evidence="2" type="primary">Cnig_chr_IV.g15330</name>
    <name evidence="2" type="ORF">B9Z55_015330</name>
</gene>
<dbReference type="EMBL" id="PDUG01000004">
    <property type="protein sequence ID" value="PIC36271.1"/>
    <property type="molecule type" value="Genomic_DNA"/>
</dbReference>
<sequence length="100" mass="12044">MLIGFQILREAEFRMMHRMEKAFFRKFRSPGIQKFRNSEIQKSPEIQKFRSSEIQNFRNFPPYFGNTSQPEEEPKRRRRLEGQECRAQTANDAIAFLDEP</sequence>
<feature type="compositionally biased region" description="Basic and acidic residues" evidence="1">
    <location>
        <begin position="72"/>
        <end position="84"/>
    </location>
</feature>
<keyword evidence="3" id="KW-1185">Reference proteome</keyword>
<organism evidence="2 3">
    <name type="scientific">Caenorhabditis nigoni</name>
    <dbReference type="NCBI Taxonomy" id="1611254"/>
    <lineage>
        <taxon>Eukaryota</taxon>
        <taxon>Metazoa</taxon>
        <taxon>Ecdysozoa</taxon>
        <taxon>Nematoda</taxon>
        <taxon>Chromadorea</taxon>
        <taxon>Rhabditida</taxon>
        <taxon>Rhabditina</taxon>
        <taxon>Rhabditomorpha</taxon>
        <taxon>Rhabditoidea</taxon>
        <taxon>Rhabditidae</taxon>
        <taxon>Peloderinae</taxon>
        <taxon>Caenorhabditis</taxon>
    </lineage>
</organism>
<proteinExistence type="predicted"/>